<dbReference type="Proteomes" id="UP001328107">
    <property type="component" value="Unassembled WGS sequence"/>
</dbReference>
<name>A0AAN4ZLC5_9BILA</name>
<proteinExistence type="predicted"/>
<protein>
    <submittedName>
        <fullName evidence="1">Uncharacterized protein</fullName>
    </submittedName>
</protein>
<gene>
    <name evidence="1" type="ORF">PMAYCL1PPCAC_10557</name>
</gene>
<evidence type="ECO:0000313" key="2">
    <source>
        <dbReference type="Proteomes" id="UP001328107"/>
    </source>
</evidence>
<accession>A0AAN4ZLC5</accession>
<evidence type="ECO:0000313" key="1">
    <source>
        <dbReference type="EMBL" id="GMR40362.1"/>
    </source>
</evidence>
<comment type="caution">
    <text evidence="1">The sequence shown here is derived from an EMBL/GenBank/DDBJ whole genome shotgun (WGS) entry which is preliminary data.</text>
</comment>
<dbReference type="EMBL" id="BTRK01000003">
    <property type="protein sequence ID" value="GMR40362.1"/>
    <property type="molecule type" value="Genomic_DNA"/>
</dbReference>
<reference evidence="2" key="1">
    <citation type="submission" date="2022-10" db="EMBL/GenBank/DDBJ databases">
        <title>Genome assembly of Pristionchus species.</title>
        <authorList>
            <person name="Yoshida K."/>
            <person name="Sommer R.J."/>
        </authorList>
    </citation>
    <scope>NUCLEOTIDE SEQUENCE [LARGE SCALE GENOMIC DNA]</scope>
    <source>
        <strain evidence="2">RS5460</strain>
    </source>
</reference>
<organism evidence="1 2">
    <name type="scientific">Pristionchus mayeri</name>
    <dbReference type="NCBI Taxonomy" id="1317129"/>
    <lineage>
        <taxon>Eukaryota</taxon>
        <taxon>Metazoa</taxon>
        <taxon>Ecdysozoa</taxon>
        <taxon>Nematoda</taxon>
        <taxon>Chromadorea</taxon>
        <taxon>Rhabditida</taxon>
        <taxon>Rhabditina</taxon>
        <taxon>Diplogasteromorpha</taxon>
        <taxon>Diplogasteroidea</taxon>
        <taxon>Neodiplogasteridae</taxon>
        <taxon>Pristionchus</taxon>
    </lineage>
</organism>
<sequence length="212" mass="24301">QINCGLFPFEKIEEILVDCDFDEICATIRGSEADPRLLNFVRRYESKAITLHMEDSLLSTSTLRALPRLSSIEAIWLSGFRGIWESENGLPEQDFLELVRKRHEQLLIPAKIEDERILLEDVKIVSQSDTNQMVIMRILPTLRERFNALIGLKEVEGGGWKVGKSSGFTVNEKGALRYGNARLSMSYALTRRFYGPGPTRYYFVHIINFDIV</sequence>
<dbReference type="AlphaFoldDB" id="A0AAN4ZLC5"/>
<keyword evidence="2" id="KW-1185">Reference proteome</keyword>
<feature type="non-terminal residue" evidence="1">
    <location>
        <position position="1"/>
    </location>
</feature>